<dbReference type="EMBL" id="JAGPYM010000006">
    <property type="protein sequence ID" value="KAH6893587.1"/>
    <property type="molecule type" value="Genomic_DNA"/>
</dbReference>
<keyword evidence="2" id="KW-0732">Signal</keyword>
<keyword evidence="4" id="KW-1185">Reference proteome</keyword>
<proteinExistence type="predicted"/>
<evidence type="ECO:0000313" key="3">
    <source>
        <dbReference type="EMBL" id="KAH6893587.1"/>
    </source>
</evidence>
<dbReference type="Proteomes" id="UP000777438">
    <property type="component" value="Unassembled WGS sequence"/>
</dbReference>
<reference evidence="3 4" key="1">
    <citation type="journal article" date="2021" name="Nat. Commun.">
        <title>Genetic determinants of endophytism in the Arabidopsis root mycobiome.</title>
        <authorList>
            <person name="Mesny F."/>
            <person name="Miyauchi S."/>
            <person name="Thiergart T."/>
            <person name="Pickel B."/>
            <person name="Atanasova L."/>
            <person name="Karlsson M."/>
            <person name="Huettel B."/>
            <person name="Barry K.W."/>
            <person name="Haridas S."/>
            <person name="Chen C."/>
            <person name="Bauer D."/>
            <person name="Andreopoulos W."/>
            <person name="Pangilinan J."/>
            <person name="LaButti K."/>
            <person name="Riley R."/>
            <person name="Lipzen A."/>
            <person name="Clum A."/>
            <person name="Drula E."/>
            <person name="Henrissat B."/>
            <person name="Kohler A."/>
            <person name="Grigoriev I.V."/>
            <person name="Martin F.M."/>
            <person name="Hacquard S."/>
        </authorList>
    </citation>
    <scope>NUCLEOTIDE SEQUENCE [LARGE SCALE GENOMIC DNA]</scope>
    <source>
        <strain evidence="3 4">MPI-CAGE-CH-0241</strain>
    </source>
</reference>
<accession>A0A9P8WA39</accession>
<dbReference type="AlphaFoldDB" id="A0A9P8WA39"/>
<gene>
    <name evidence="3" type="ORF">B0T10DRAFT_277622</name>
</gene>
<name>A0A9P8WA39_9HYPO</name>
<evidence type="ECO:0000256" key="1">
    <source>
        <dbReference type="SAM" id="MobiDB-lite"/>
    </source>
</evidence>
<evidence type="ECO:0000256" key="2">
    <source>
        <dbReference type="SAM" id="SignalP"/>
    </source>
</evidence>
<feature type="region of interest" description="Disordered" evidence="1">
    <location>
        <begin position="103"/>
        <end position="145"/>
    </location>
</feature>
<organism evidence="3 4">
    <name type="scientific">Thelonectria olida</name>
    <dbReference type="NCBI Taxonomy" id="1576542"/>
    <lineage>
        <taxon>Eukaryota</taxon>
        <taxon>Fungi</taxon>
        <taxon>Dikarya</taxon>
        <taxon>Ascomycota</taxon>
        <taxon>Pezizomycotina</taxon>
        <taxon>Sordariomycetes</taxon>
        <taxon>Hypocreomycetidae</taxon>
        <taxon>Hypocreales</taxon>
        <taxon>Nectriaceae</taxon>
        <taxon>Thelonectria</taxon>
    </lineage>
</organism>
<evidence type="ECO:0000313" key="4">
    <source>
        <dbReference type="Proteomes" id="UP000777438"/>
    </source>
</evidence>
<protein>
    <recommendedName>
        <fullName evidence="5">Secreted protein</fullName>
    </recommendedName>
</protein>
<feature type="chain" id="PRO_5040181880" description="Secreted protein" evidence="2">
    <location>
        <begin position="18"/>
        <end position="174"/>
    </location>
</feature>
<feature type="signal peptide" evidence="2">
    <location>
        <begin position="1"/>
        <end position="17"/>
    </location>
</feature>
<comment type="caution">
    <text evidence="3">The sequence shown here is derived from an EMBL/GenBank/DDBJ whole genome shotgun (WGS) entry which is preliminary data.</text>
</comment>
<evidence type="ECO:0008006" key="5">
    <source>
        <dbReference type="Google" id="ProtNLM"/>
    </source>
</evidence>
<sequence>MLMLMLHIVSCCISGWACRQLLYSMALLGNCGRKNVCNRSIFITTTTTSPSSANDEAPIMSIIVMVLPLLSSLSVPSSASLSEGTYLEYTHPQSLPCCKLHGPRRSIHPTRDDLSPTAQPVLRNEPEPRRKKSHPWTQTLPRVPRTRSGLDGKCIAFTLRSTDKGPWGQRAVAE</sequence>